<reference evidence="1" key="2">
    <citation type="journal article" date="2018" name="Nat. Commun.">
        <title>Tailed giant Tupanvirus possesses the most complete translational apparatus of the known virosphere.</title>
        <authorList>
            <person name="Abrahao J."/>
            <person name="Silva L."/>
            <person name="Silva L.S."/>
            <person name="Khalil J.Y.B."/>
            <person name="Rodrigues R."/>
            <person name="Arantes T."/>
            <person name="Assis F."/>
            <person name="Boratto P."/>
            <person name="Andrade M."/>
            <person name="Kroon E.G."/>
            <person name="Ribeiro B."/>
            <person name="Bergier I."/>
            <person name="Seligmann H."/>
            <person name="Ghigo E."/>
            <person name="Colson P."/>
            <person name="Levasseur A."/>
            <person name="Kroemer G."/>
            <person name="Raoult D."/>
            <person name="La Scola B."/>
        </authorList>
    </citation>
    <scope>NUCLEOTIDE SEQUENCE [LARGE SCALE GENOMIC DNA]</scope>
    <source>
        <strain evidence="1">Soda lake</strain>
    </source>
</reference>
<name>A0A6N1NLJ6_9VIRU</name>
<dbReference type="GeneID" id="80518417"/>
<evidence type="ECO:0000313" key="1">
    <source>
        <dbReference type="EMBL" id="QKU35000.1"/>
    </source>
</evidence>
<protein>
    <submittedName>
        <fullName evidence="1">Putative orfan</fullName>
    </submittedName>
</protein>
<organism evidence="1">
    <name type="scientific">Tupanvirus soda lake</name>
    <dbReference type="NCBI Taxonomy" id="2126985"/>
    <lineage>
        <taxon>Viruses</taxon>
        <taxon>Varidnaviria</taxon>
        <taxon>Bamfordvirae</taxon>
        <taxon>Nucleocytoviricota</taxon>
        <taxon>Megaviricetes</taxon>
        <taxon>Imitervirales</taxon>
        <taxon>Mimiviridae</taxon>
        <taxon>Megamimivirinae</taxon>
        <taxon>Tupanvirus</taxon>
        <taxon>Tupanvirus salinum</taxon>
    </lineage>
</organism>
<sequence>MHSFVRNTNMCNDKKNHNVAIIKLKVNIVITITLKIYGTTPIQYIIIHNITKHKDNTILAMLNPKYPSV</sequence>
<dbReference type="RefSeq" id="YP_010781653.1">
    <property type="nucleotide sequence ID" value="NC_075039.1"/>
</dbReference>
<proteinExistence type="predicted"/>
<reference evidence="1" key="1">
    <citation type="submission" date="2017-01" db="EMBL/GenBank/DDBJ databases">
        <authorList>
            <person name="Assis F.L."/>
            <person name="Abrahao J.S."/>
            <person name="Silva L."/>
            <person name="Khalil J.B."/>
            <person name="Rodrigues R."/>
            <person name="Silva L.S."/>
            <person name="Arantes T."/>
            <person name="Boratto P."/>
            <person name="Andrade M."/>
            <person name="Kroon E.G."/>
            <person name="Ribeiro B."/>
            <person name="Bergier I."/>
            <person name="Seligmann H."/>
            <person name="Ghigo E."/>
            <person name="Colson P."/>
            <person name="Levasseur A."/>
            <person name="Raoult D."/>
            <person name="Scola B.L."/>
        </authorList>
    </citation>
    <scope>NUCLEOTIDE SEQUENCE</scope>
    <source>
        <strain evidence="1">Soda lake</strain>
    </source>
</reference>
<accession>A0A6N1NLJ6</accession>
<dbReference type="KEGG" id="vg:80518417"/>
<dbReference type="EMBL" id="KY523104">
    <property type="protein sequence ID" value="QKU35000.1"/>
    <property type="molecule type" value="Genomic_DNA"/>
</dbReference>